<evidence type="ECO:0000256" key="1">
    <source>
        <dbReference type="SAM" id="SignalP"/>
    </source>
</evidence>
<evidence type="ECO:0000313" key="3">
    <source>
        <dbReference type="Proteomes" id="UP001596058"/>
    </source>
</evidence>
<organism evidence="2 3">
    <name type="scientific">Nonomuraea insulae</name>
    <dbReference type="NCBI Taxonomy" id="1616787"/>
    <lineage>
        <taxon>Bacteria</taxon>
        <taxon>Bacillati</taxon>
        <taxon>Actinomycetota</taxon>
        <taxon>Actinomycetes</taxon>
        <taxon>Streptosporangiales</taxon>
        <taxon>Streptosporangiaceae</taxon>
        <taxon>Nonomuraea</taxon>
    </lineage>
</organism>
<feature type="chain" id="PRO_5045810628" description="Secreted protein" evidence="1">
    <location>
        <begin position="30"/>
        <end position="229"/>
    </location>
</feature>
<keyword evidence="1" id="KW-0732">Signal</keyword>
<evidence type="ECO:0000313" key="2">
    <source>
        <dbReference type="EMBL" id="MFC5834290.1"/>
    </source>
</evidence>
<dbReference type="PROSITE" id="PS51257">
    <property type="entry name" value="PROKAR_LIPOPROTEIN"/>
    <property type="match status" value="1"/>
</dbReference>
<gene>
    <name evidence="2" type="ORF">ACFPZ3_61485</name>
</gene>
<dbReference type="EMBL" id="JBHSPA010000110">
    <property type="protein sequence ID" value="MFC5834290.1"/>
    <property type="molecule type" value="Genomic_DNA"/>
</dbReference>
<reference evidence="3" key="1">
    <citation type="journal article" date="2019" name="Int. J. Syst. Evol. Microbiol.">
        <title>The Global Catalogue of Microorganisms (GCM) 10K type strain sequencing project: providing services to taxonomists for standard genome sequencing and annotation.</title>
        <authorList>
            <consortium name="The Broad Institute Genomics Platform"/>
            <consortium name="The Broad Institute Genome Sequencing Center for Infectious Disease"/>
            <person name="Wu L."/>
            <person name="Ma J."/>
        </authorList>
    </citation>
    <scope>NUCLEOTIDE SEQUENCE [LARGE SCALE GENOMIC DNA]</scope>
    <source>
        <strain evidence="3">CCUG 53903</strain>
    </source>
</reference>
<keyword evidence="3" id="KW-1185">Reference proteome</keyword>
<evidence type="ECO:0008006" key="4">
    <source>
        <dbReference type="Google" id="ProtNLM"/>
    </source>
</evidence>
<comment type="caution">
    <text evidence="2">The sequence shown here is derived from an EMBL/GenBank/DDBJ whole genome shotgun (WGS) entry which is preliminary data.</text>
</comment>
<accession>A0ABW1D895</accession>
<name>A0ABW1D895_9ACTN</name>
<dbReference type="Proteomes" id="UP001596058">
    <property type="component" value="Unassembled WGS sequence"/>
</dbReference>
<proteinExistence type="predicted"/>
<sequence>MSFQKIRGMVAVAALTAGVSWLYAGPAMAQSCPDAEPALLSANSIGSYCDEHTKLRVNDGGSGSGRMVTHESTKLAMAAGELARRLGLTGLATGKEVLGVADLGGMAATWSMPSLASASPALLPTLPGPIGMKDLSTMASVPTLAELPEMPQQKKLPGETSLGQALQRDNVTGSGSPLDVAEPVHQVGAQVINVLLPKAVESVEGTSMLPGGQLVTTGFTGVSQSLGLR</sequence>
<dbReference type="RefSeq" id="WP_379523707.1">
    <property type="nucleotide sequence ID" value="NZ_JBHSPA010000110.1"/>
</dbReference>
<protein>
    <recommendedName>
        <fullName evidence="4">Secreted protein</fullName>
    </recommendedName>
</protein>
<feature type="signal peptide" evidence="1">
    <location>
        <begin position="1"/>
        <end position="29"/>
    </location>
</feature>